<dbReference type="Pfam" id="PF07702">
    <property type="entry name" value="UTRA"/>
    <property type="match status" value="1"/>
</dbReference>
<dbReference type="GO" id="GO:0045892">
    <property type="term" value="P:negative regulation of DNA-templated transcription"/>
    <property type="evidence" value="ECO:0007669"/>
    <property type="project" value="TreeGrafter"/>
</dbReference>
<dbReference type="GO" id="GO:0003700">
    <property type="term" value="F:DNA-binding transcription factor activity"/>
    <property type="evidence" value="ECO:0007669"/>
    <property type="project" value="InterPro"/>
</dbReference>
<dbReference type="PROSITE" id="PS50949">
    <property type="entry name" value="HTH_GNTR"/>
    <property type="match status" value="1"/>
</dbReference>
<dbReference type="Gene3D" id="1.10.10.10">
    <property type="entry name" value="Winged helix-like DNA-binding domain superfamily/Winged helix DNA-binding domain"/>
    <property type="match status" value="1"/>
</dbReference>
<evidence type="ECO:0000259" key="4">
    <source>
        <dbReference type="PROSITE" id="PS50949"/>
    </source>
</evidence>
<evidence type="ECO:0000256" key="1">
    <source>
        <dbReference type="ARBA" id="ARBA00023015"/>
    </source>
</evidence>
<dbReference type="PANTHER" id="PTHR44846:SF17">
    <property type="entry name" value="GNTR-FAMILY TRANSCRIPTIONAL REGULATOR"/>
    <property type="match status" value="1"/>
</dbReference>
<evidence type="ECO:0000313" key="6">
    <source>
        <dbReference type="Proteomes" id="UP000294911"/>
    </source>
</evidence>
<proteinExistence type="predicted"/>
<keyword evidence="6" id="KW-1185">Reference proteome</keyword>
<evidence type="ECO:0000313" key="5">
    <source>
        <dbReference type="EMBL" id="TCP53266.1"/>
    </source>
</evidence>
<dbReference type="SMART" id="SM00866">
    <property type="entry name" value="UTRA"/>
    <property type="match status" value="1"/>
</dbReference>
<sequence>MPTSQPAIPTVTVDRSSPVPLYYQIAQSLERDIESGQIPAGARLENEIALAERLGMSRPTVRRAIEYLVNRGMLVRKRGVGTQVANPKVRRPIELTSLYDDLTAEHRTPSSRVLRLATVPAPDVVAHALGIGEGEQVYAVERLRYADGEPLAVLRNFIPVDLLELDTPQLEQTGLYRLFDLAGIRLHMAAQVIGARTATAEDAQLIGGHTAEALLTMQRTAYDQNGRGVEYGDHFYRASTYSFEFLLLAR</sequence>
<dbReference type="SUPFAM" id="SSF46785">
    <property type="entry name" value="Winged helix' DNA-binding domain"/>
    <property type="match status" value="1"/>
</dbReference>
<keyword evidence="2" id="KW-0238">DNA-binding</keyword>
<dbReference type="AlphaFoldDB" id="A0A4V6NRC7"/>
<dbReference type="InterPro" id="IPR011663">
    <property type="entry name" value="UTRA"/>
</dbReference>
<accession>A0A4V6NRC7</accession>
<evidence type="ECO:0000256" key="3">
    <source>
        <dbReference type="ARBA" id="ARBA00023163"/>
    </source>
</evidence>
<dbReference type="CDD" id="cd07377">
    <property type="entry name" value="WHTH_GntR"/>
    <property type="match status" value="1"/>
</dbReference>
<dbReference type="RefSeq" id="WP_132877687.1">
    <property type="nucleotide sequence ID" value="NZ_SLXQ01000005.1"/>
</dbReference>
<dbReference type="GO" id="GO:0003677">
    <property type="term" value="F:DNA binding"/>
    <property type="evidence" value="ECO:0007669"/>
    <property type="project" value="UniProtKB-KW"/>
</dbReference>
<comment type="caution">
    <text evidence="5">The sequence shown here is derived from an EMBL/GenBank/DDBJ whole genome shotgun (WGS) entry which is preliminary data.</text>
</comment>
<reference evidence="5 6" key="1">
    <citation type="submission" date="2019-03" db="EMBL/GenBank/DDBJ databases">
        <title>Genomic Encyclopedia of Type Strains, Phase IV (KMG-IV): sequencing the most valuable type-strain genomes for metagenomic binning, comparative biology and taxonomic classification.</title>
        <authorList>
            <person name="Goeker M."/>
        </authorList>
    </citation>
    <scope>NUCLEOTIDE SEQUENCE [LARGE SCALE GENOMIC DNA]</scope>
    <source>
        <strain evidence="5 6">DSM 45765</strain>
    </source>
</reference>
<dbReference type="PRINTS" id="PR00035">
    <property type="entry name" value="HTHGNTR"/>
</dbReference>
<dbReference type="Pfam" id="PF00392">
    <property type="entry name" value="GntR"/>
    <property type="match status" value="1"/>
</dbReference>
<dbReference type="PANTHER" id="PTHR44846">
    <property type="entry name" value="MANNOSYL-D-GLYCERATE TRANSPORT/METABOLISM SYSTEM REPRESSOR MNGR-RELATED"/>
    <property type="match status" value="1"/>
</dbReference>
<dbReference type="Gene3D" id="3.40.1410.10">
    <property type="entry name" value="Chorismate lyase-like"/>
    <property type="match status" value="1"/>
</dbReference>
<name>A0A4V6NRC7_9PSEU</name>
<keyword evidence="1" id="KW-0805">Transcription regulation</keyword>
<dbReference type="Proteomes" id="UP000294911">
    <property type="component" value="Unassembled WGS sequence"/>
</dbReference>
<dbReference type="InterPro" id="IPR000524">
    <property type="entry name" value="Tscrpt_reg_HTH_GntR"/>
</dbReference>
<evidence type="ECO:0000256" key="2">
    <source>
        <dbReference type="ARBA" id="ARBA00023125"/>
    </source>
</evidence>
<feature type="domain" description="HTH gntR-type" evidence="4">
    <location>
        <begin position="19"/>
        <end position="87"/>
    </location>
</feature>
<dbReference type="InterPro" id="IPR050679">
    <property type="entry name" value="Bact_HTH_transcr_reg"/>
</dbReference>
<dbReference type="OrthoDB" id="3194402at2"/>
<gene>
    <name evidence="5" type="ORF">EV191_105333</name>
</gene>
<organism evidence="5 6">
    <name type="scientific">Tamaricihabitans halophyticus</name>
    <dbReference type="NCBI Taxonomy" id="1262583"/>
    <lineage>
        <taxon>Bacteria</taxon>
        <taxon>Bacillati</taxon>
        <taxon>Actinomycetota</taxon>
        <taxon>Actinomycetes</taxon>
        <taxon>Pseudonocardiales</taxon>
        <taxon>Pseudonocardiaceae</taxon>
        <taxon>Tamaricihabitans</taxon>
    </lineage>
</organism>
<dbReference type="InterPro" id="IPR028978">
    <property type="entry name" value="Chorismate_lyase_/UTRA_dom_sf"/>
</dbReference>
<protein>
    <submittedName>
        <fullName evidence="5">GntR family transcriptional regulator</fullName>
    </submittedName>
</protein>
<keyword evidence="3" id="KW-0804">Transcription</keyword>
<dbReference type="SUPFAM" id="SSF64288">
    <property type="entry name" value="Chorismate lyase-like"/>
    <property type="match status" value="1"/>
</dbReference>
<dbReference type="InterPro" id="IPR036388">
    <property type="entry name" value="WH-like_DNA-bd_sf"/>
</dbReference>
<dbReference type="EMBL" id="SLXQ01000005">
    <property type="protein sequence ID" value="TCP53266.1"/>
    <property type="molecule type" value="Genomic_DNA"/>
</dbReference>
<dbReference type="InterPro" id="IPR036390">
    <property type="entry name" value="WH_DNA-bd_sf"/>
</dbReference>
<dbReference type="SMART" id="SM00345">
    <property type="entry name" value="HTH_GNTR"/>
    <property type="match status" value="1"/>
</dbReference>